<comment type="similarity">
    <text evidence="3">Belongs to the CoaE family.</text>
</comment>
<dbReference type="SUPFAM" id="SSF52540">
    <property type="entry name" value="P-loop containing nucleoside triphosphate hydrolases"/>
    <property type="match status" value="1"/>
</dbReference>
<dbReference type="GO" id="GO:0015937">
    <property type="term" value="P:coenzyme A biosynthetic process"/>
    <property type="evidence" value="ECO:0007669"/>
    <property type="project" value="UniProtKB-UniRule"/>
</dbReference>
<protein>
    <recommendedName>
        <fullName evidence="3 4">Dephospho-CoA kinase</fullName>
        <ecNumber evidence="3 4">2.7.1.24</ecNumber>
    </recommendedName>
    <alternativeName>
        <fullName evidence="3">Dephosphocoenzyme A kinase</fullName>
    </alternativeName>
</protein>
<dbReference type="EMBL" id="RSCO01000027">
    <property type="protein sequence ID" value="RYM94697.1"/>
    <property type="molecule type" value="Genomic_DNA"/>
</dbReference>
<organism evidence="5 6">
    <name type="scientific">Bifidobacterium animalis subsp. lactis</name>
    <name type="common">Bifidobacterium lactis</name>
    <dbReference type="NCBI Taxonomy" id="302911"/>
    <lineage>
        <taxon>Bacteria</taxon>
        <taxon>Bacillati</taxon>
        <taxon>Actinomycetota</taxon>
        <taxon>Actinomycetes</taxon>
        <taxon>Bifidobacteriales</taxon>
        <taxon>Bifidobacteriaceae</taxon>
        <taxon>Bifidobacterium</taxon>
    </lineage>
</organism>
<keyword evidence="3" id="KW-0173">Coenzyme A biosynthesis</keyword>
<comment type="function">
    <text evidence="3">Catalyzes the phosphorylation of the 3'-hydroxyl group of dephosphocoenzyme A to form coenzyme A.</text>
</comment>
<comment type="catalytic activity">
    <reaction evidence="3">
        <text>3'-dephospho-CoA + ATP = ADP + CoA + H(+)</text>
        <dbReference type="Rhea" id="RHEA:18245"/>
        <dbReference type="ChEBI" id="CHEBI:15378"/>
        <dbReference type="ChEBI" id="CHEBI:30616"/>
        <dbReference type="ChEBI" id="CHEBI:57287"/>
        <dbReference type="ChEBI" id="CHEBI:57328"/>
        <dbReference type="ChEBI" id="CHEBI:456216"/>
        <dbReference type="EC" id="2.7.1.24"/>
    </reaction>
</comment>
<feature type="binding site" evidence="3">
    <location>
        <begin position="19"/>
        <end position="24"/>
    </location>
    <ligand>
        <name>ATP</name>
        <dbReference type="ChEBI" id="CHEBI:30616"/>
    </ligand>
</feature>
<dbReference type="EC" id="2.7.1.24" evidence="3 4"/>
<keyword evidence="1 3" id="KW-0547">Nucleotide-binding</keyword>
<evidence type="ECO:0000256" key="4">
    <source>
        <dbReference type="NCBIfam" id="TIGR00152"/>
    </source>
</evidence>
<dbReference type="Proteomes" id="UP000293613">
    <property type="component" value="Unassembled WGS sequence"/>
</dbReference>
<dbReference type="RefSeq" id="WP_004217748.1">
    <property type="nucleotide sequence ID" value="NZ_CAKMAC010000006.1"/>
</dbReference>
<evidence type="ECO:0000256" key="1">
    <source>
        <dbReference type="ARBA" id="ARBA00022741"/>
    </source>
</evidence>
<keyword evidence="2 3" id="KW-0067">ATP-binding</keyword>
<comment type="subcellular location">
    <subcellularLocation>
        <location evidence="3">Cytoplasm</location>
    </subcellularLocation>
</comment>
<dbReference type="GeneID" id="29695628"/>
<dbReference type="Gene3D" id="3.40.50.300">
    <property type="entry name" value="P-loop containing nucleotide triphosphate hydrolases"/>
    <property type="match status" value="1"/>
</dbReference>
<keyword evidence="3" id="KW-0963">Cytoplasm</keyword>
<evidence type="ECO:0000256" key="3">
    <source>
        <dbReference type="HAMAP-Rule" id="MF_00376"/>
    </source>
</evidence>
<dbReference type="InterPro" id="IPR001977">
    <property type="entry name" value="Depp_CoAkinase"/>
</dbReference>
<evidence type="ECO:0000256" key="2">
    <source>
        <dbReference type="ARBA" id="ARBA00022840"/>
    </source>
</evidence>
<keyword evidence="3" id="KW-0808">Transferase</keyword>
<dbReference type="CDD" id="cd02022">
    <property type="entry name" value="DPCK"/>
    <property type="match status" value="1"/>
</dbReference>
<keyword evidence="3 5" id="KW-0418">Kinase</keyword>
<accession>A0A315RX74</accession>
<reference evidence="5 6" key="1">
    <citation type="journal article" date="2019" name="Appl. Environ. Microbiol.">
        <title>Dissecting the evolutionary development of the Bifidobacterium animalis species through comparative genomics analyses.</title>
        <authorList>
            <person name="Lugli G.A."/>
            <person name="Mancino W."/>
            <person name="Milani C."/>
            <person name="Duranti S."/>
            <person name="Mancabelli L."/>
            <person name="Napoli S."/>
            <person name="Mangifesta M."/>
            <person name="Viappiani A."/>
            <person name="Anzalone R."/>
            <person name="Longhi G."/>
            <person name="van Sinderen D."/>
            <person name="Ventura M."/>
            <person name="Turroni F."/>
        </authorList>
    </citation>
    <scope>NUCLEOTIDE SEQUENCE [LARGE SCALE GENOMIC DNA]</scope>
    <source>
        <strain evidence="5 6">2011B</strain>
    </source>
</reference>
<dbReference type="PANTHER" id="PTHR10695">
    <property type="entry name" value="DEPHOSPHO-COA KINASE-RELATED"/>
    <property type="match status" value="1"/>
</dbReference>
<dbReference type="UniPathway" id="UPA00241">
    <property type="reaction ID" value="UER00356"/>
</dbReference>
<gene>
    <name evidence="3" type="primary">coaE</name>
    <name evidence="5" type="ORF">PG2011B_1010</name>
</gene>
<dbReference type="OMA" id="CQMDIEQ"/>
<dbReference type="HAMAP" id="MF_00376">
    <property type="entry name" value="Dephospho_CoA_kinase"/>
    <property type="match status" value="1"/>
</dbReference>
<dbReference type="NCBIfam" id="TIGR00152">
    <property type="entry name" value="dephospho-CoA kinase"/>
    <property type="match status" value="1"/>
</dbReference>
<evidence type="ECO:0000313" key="6">
    <source>
        <dbReference type="Proteomes" id="UP000293613"/>
    </source>
</evidence>
<sequence length="213" mass="23549">MQTVNGWRCMRIALTGGIAAGKSTVATRMAEDGADVIDYDHLAHILQEPCSPAIDPLVKAFGPGILNGRGGVDRRILSRHVFGEGAPDNATETLNGIMHPLVYELARNRERSLVGDGRKHVIVHDIPLLGEVMDTIPFVFDAIACVMAPEDLRVRRLVETRGMTEEQAHIRVYVQGDEASRLRYADVVIDATQPIEQTFEYVDSLVGQWFAEE</sequence>
<proteinExistence type="inferred from homology"/>
<comment type="pathway">
    <text evidence="3">Cofactor biosynthesis; coenzyme A biosynthesis; CoA from (R)-pantothenate: step 5/5.</text>
</comment>
<dbReference type="PANTHER" id="PTHR10695:SF46">
    <property type="entry name" value="BIFUNCTIONAL COENZYME A SYNTHASE-RELATED"/>
    <property type="match status" value="1"/>
</dbReference>
<dbReference type="InterPro" id="IPR027417">
    <property type="entry name" value="P-loop_NTPase"/>
</dbReference>
<dbReference type="GO" id="GO:0005737">
    <property type="term" value="C:cytoplasm"/>
    <property type="evidence" value="ECO:0007669"/>
    <property type="project" value="UniProtKB-SubCell"/>
</dbReference>
<dbReference type="GO" id="GO:0004140">
    <property type="term" value="F:dephospho-CoA kinase activity"/>
    <property type="evidence" value="ECO:0007669"/>
    <property type="project" value="UniProtKB-UniRule"/>
</dbReference>
<evidence type="ECO:0000313" key="5">
    <source>
        <dbReference type="EMBL" id="RYM94697.1"/>
    </source>
</evidence>
<name>A0A315RX74_BIFAN</name>
<dbReference type="PROSITE" id="PS51219">
    <property type="entry name" value="DPCK"/>
    <property type="match status" value="1"/>
</dbReference>
<dbReference type="Pfam" id="PF01121">
    <property type="entry name" value="CoaE"/>
    <property type="match status" value="1"/>
</dbReference>
<comment type="caution">
    <text evidence="5">The sequence shown here is derived from an EMBL/GenBank/DDBJ whole genome shotgun (WGS) entry which is preliminary data.</text>
</comment>
<dbReference type="GO" id="GO:0005524">
    <property type="term" value="F:ATP binding"/>
    <property type="evidence" value="ECO:0007669"/>
    <property type="project" value="UniProtKB-UniRule"/>
</dbReference>
<dbReference type="AlphaFoldDB" id="A0A315RX74"/>